<dbReference type="EMBL" id="LR746264">
    <property type="protein sequence ID" value="CAA7389568.1"/>
    <property type="molecule type" value="Genomic_DNA"/>
</dbReference>
<evidence type="ECO:0000259" key="3">
    <source>
        <dbReference type="Pfam" id="PF14309"/>
    </source>
</evidence>
<feature type="compositionally biased region" description="Polar residues" evidence="1">
    <location>
        <begin position="618"/>
        <end position="636"/>
    </location>
</feature>
<feature type="compositionally biased region" description="Polar residues" evidence="1">
    <location>
        <begin position="670"/>
        <end position="692"/>
    </location>
</feature>
<dbReference type="Pfam" id="PF14309">
    <property type="entry name" value="DUF4378"/>
    <property type="match status" value="1"/>
</dbReference>
<reference evidence="5" key="1">
    <citation type="submission" date="2020-02" db="EMBL/GenBank/DDBJ databases">
        <authorList>
            <person name="Scholz U."/>
            <person name="Mascher M."/>
            <person name="Fiebig A."/>
        </authorList>
    </citation>
    <scope>NUCLEOTIDE SEQUENCE</scope>
</reference>
<keyword evidence="6" id="KW-1185">Reference proteome</keyword>
<name>A0A7I8K084_SPIIN</name>
<dbReference type="OrthoDB" id="1925259at2759"/>
<dbReference type="InterPro" id="IPR032795">
    <property type="entry name" value="DUF3741-assoc"/>
</dbReference>
<proteinExistence type="predicted"/>
<feature type="region of interest" description="Disordered" evidence="1">
    <location>
        <begin position="140"/>
        <end position="168"/>
    </location>
</feature>
<protein>
    <submittedName>
        <fullName evidence="5">Uncharacterized protein</fullName>
    </submittedName>
</protein>
<feature type="compositionally biased region" description="Polar residues" evidence="1">
    <location>
        <begin position="142"/>
        <end position="154"/>
    </location>
</feature>
<feature type="compositionally biased region" description="Polar residues" evidence="1">
    <location>
        <begin position="441"/>
        <end position="467"/>
    </location>
</feature>
<feature type="compositionally biased region" description="Basic and acidic residues" evidence="1">
    <location>
        <begin position="641"/>
        <end position="666"/>
    </location>
</feature>
<feature type="region of interest" description="Disordered" evidence="1">
    <location>
        <begin position="553"/>
        <end position="582"/>
    </location>
</feature>
<feature type="compositionally biased region" description="Basic and acidic residues" evidence="1">
    <location>
        <begin position="706"/>
        <end position="718"/>
    </location>
</feature>
<sequence length="964" mass="108283">MQYRDRFRNGGDGGGGTSASWRKERSPRRAAGERKEVAPGVRSRGGVVGNLLLPPDRVIGEGFVHHMKQNTGSKVESDGRIGILHQQRVSAFDNRKSLLKRPNGTRVKSLMDEEIPNQVASRRHSPSVIAKLMGLDSLPAPHSSNLHSRESTASFHKASSRGSHGEKSREFKDVFEVMETEKVEKRTWSAHKGSLKSRQRDTDMAVIRQTFMDAKRLSMNEELQHSQELSDALEVLDSSKELFLKFLEEPDSLFMRQLQDLHPLPAAPEARITILKSSNMPKYESSEVCRKSETMADRSAPGQKHVAHKSETDIFVHRLREHPVSHSRQPSKSKLDQNEEPGFLPTRIVVLKPSLQKVNHGTAEAPGTAENLQFGDRRSRESKRYGRRETFPELRERHTLSGDSEVTHRTRRSREIAKEVTWHMRHTVTGEHGRPYDSRHSTLSSHGYPQRSPATSSLSGHTDSQSDAWGKSYSAPDLTETHATRDARRHLSERWMMAHKQRDTLSERRCSTLGEMLALSDGEMLEAPSSSFPCRGSLQERISGKKVLERWSSPRGISSKDGWKDGQSGGLRRSKSVPASSAINGSLNSFIKQRPDRVDNPFVLKDLLNLGSRRSSEPRSSNQRSKASPDTSQASNTDEEENKRPVREIHVDHDELLDRSPEKALPMDKSCSSGSCSPVEVQQPSQSLCSTSSAVDNYYTVDPERETGLKETSPDHPQAESPPGQTPSVIPKEGDQPSPISVLEQPIENGSPPESFERLSADLRELRLKLQLLKLESADAYADGLVGSEEVDSSGEILGSPTFVEEEDRDFAYLLQILSEAGFHRAEWDELFCGFFAPESPICPEVFEKLEQTYSSEDYWPKADRKLLFDIVNLVLADLLALNMELRPWVKKNGGRDCRRTLTEEVWEFLGRQRAEVLSANSGKFLDDARWSDLADDVDSVGREVERMLKDDLLQDLVSEMLSL</sequence>
<dbReference type="InterPro" id="IPR022212">
    <property type="entry name" value="DUF3741"/>
</dbReference>
<dbReference type="InterPro" id="IPR025486">
    <property type="entry name" value="DUF4378"/>
</dbReference>
<dbReference type="PANTHER" id="PTHR46836">
    <property type="entry name" value="AFADIN"/>
    <property type="match status" value="1"/>
</dbReference>
<feature type="domain" description="DUF4378" evidence="3">
    <location>
        <begin position="810"/>
        <end position="955"/>
    </location>
</feature>
<dbReference type="AlphaFoldDB" id="A0A7I8K084"/>
<gene>
    <name evidence="5" type="ORF">SI8410_01001590</name>
</gene>
<dbReference type="PANTHER" id="PTHR46836:SF8">
    <property type="entry name" value="AFADIN"/>
    <property type="match status" value="1"/>
</dbReference>
<feature type="region of interest" description="Disordered" evidence="1">
    <location>
        <begin position="322"/>
        <end position="341"/>
    </location>
</feature>
<accession>A0A7I8K084</accession>
<organism evidence="5 6">
    <name type="scientific">Spirodela intermedia</name>
    <name type="common">Intermediate duckweed</name>
    <dbReference type="NCBI Taxonomy" id="51605"/>
    <lineage>
        <taxon>Eukaryota</taxon>
        <taxon>Viridiplantae</taxon>
        <taxon>Streptophyta</taxon>
        <taxon>Embryophyta</taxon>
        <taxon>Tracheophyta</taxon>
        <taxon>Spermatophyta</taxon>
        <taxon>Magnoliopsida</taxon>
        <taxon>Liliopsida</taxon>
        <taxon>Araceae</taxon>
        <taxon>Lemnoideae</taxon>
        <taxon>Spirodela</taxon>
    </lineage>
</organism>
<feature type="domain" description="DUF3741" evidence="2">
    <location>
        <begin position="208"/>
        <end position="252"/>
    </location>
</feature>
<feature type="region of interest" description="Disordered" evidence="1">
    <location>
        <begin position="1"/>
        <end position="48"/>
    </location>
</feature>
<feature type="region of interest" description="Disordered" evidence="1">
    <location>
        <begin position="706"/>
        <end position="755"/>
    </location>
</feature>
<dbReference type="Pfam" id="PF14383">
    <property type="entry name" value="VARLMGL"/>
    <property type="match status" value="1"/>
</dbReference>
<dbReference type="Proteomes" id="UP000663760">
    <property type="component" value="Chromosome 1"/>
</dbReference>
<feature type="region of interest" description="Disordered" evidence="1">
    <location>
        <begin position="609"/>
        <end position="692"/>
    </location>
</feature>
<feature type="region of interest" description="Disordered" evidence="1">
    <location>
        <begin position="360"/>
        <end position="475"/>
    </location>
</feature>
<evidence type="ECO:0000313" key="5">
    <source>
        <dbReference type="EMBL" id="CAA7389568.1"/>
    </source>
</evidence>
<evidence type="ECO:0000259" key="4">
    <source>
        <dbReference type="Pfam" id="PF14383"/>
    </source>
</evidence>
<evidence type="ECO:0000256" key="1">
    <source>
        <dbReference type="SAM" id="MobiDB-lite"/>
    </source>
</evidence>
<evidence type="ECO:0000313" key="6">
    <source>
        <dbReference type="Proteomes" id="UP000663760"/>
    </source>
</evidence>
<dbReference type="Pfam" id="PF12552">
    <property type="entry name" value="DUF3741"/>
    <property type="match status" value="1"/>
</dbReference>
<feature type="compositionally biased region" description="Basic and acidic residues" evidence="1">
    <location>
        <begin position="375"/>
        <end position="440"/>
    </location>
</feature>
<evidence type="ECO:0000259" key="2">
    <source>
        <dbReference type="Pfam" id="PF12552"/>
    </source>
</evidence>
<feature type="domain" description="DUF3741" evidence="4">
    <location>
        <begin position="125"/>
        <end position="144"/>
    </location>
</feature>